<evidence type="ECO:0000256" key="1">
    <source>
        <dbReference type="SAM" id="Phobius"/>
    </source>
</evidence>
<evidence type="ECO:0000313" key="2">
    <source>
        <dbReference type="EMBL" id="KAF2707976.1"/>
    </source>
</evidence>
<gene>
    <name evidence="2" type="ORF">K504DRAFT_456053</name>
</gene>
<dbReference type="Proteomes" id="UP000799428">
    <property type="component" value="Unassembled WGS sequence"/>
</dbReference>
<name>A0A6G1K525_9PLEO</name>
<evidence type="ECO:0000313" key="3">
    <source>
        <dbReference type="Proteomes" id="UP000799428"/>
    </source>
</evidence>
<proteinExistence type="predicted"/>
<protein>
    <submittedName>
        <fullName evidence="2">Uncharacterized protein</fullName>
    </submittedName>
</protein>
<organism evidence="2 3">
    <name type="scientific">Pleomassaria siparia CBS 279.74</name>
    <dbReference type="NCBI Taxonomy" id="1314801"/>
    <lineage>
        <taxon>Eukaryota</taxon>
        <taxon>Fungi</taxon>
        <taxon>Dikarya</taxon>
        <taxon>Ascomycota</taxon>
        <taxon>Pezizomycotina</taxon>
        <taxon>Dothideomycetes</taxon>
        <taxon>Pleosporomycetidae</taxon>
        <taxon>Pleosporales</taxon>
        <taxon>Pleomassariaceae</taxon>
        <taxon>Pleomassaria</taxon>
    </lineage>
</organism>
<reference evidence="2" key="1">
    <citation type="journal article" date="2020" name="Stud. Mycol.">
        <title>101 Dothideomycetes genomes: a test case for predicting lifestyles and emergence of pathogens.</title>
        <authorList>
            <person name="Haridas S."/>
            <person name="Albert R."/>
            <person name="Binder M."/>
            <person name="Bloem J."/>
            <person name="Labutti K."/>
            <person name="Salamov A."/>
            <person name="Andreopoulos B."/>
            <person name="Baker S."/>
            <person name="Barry K."/>
            <person name="Bills G."/>
            <person name="Bluhm B."/>
            <person name="Cannon C."/>
            <person name="Castanera R."/>
            <person name="Culley D."/>
            <person name="Daum C."/>
            <person name="Ezra D."/>
            <person name="Gonzalez J."/>
            <person name="Henrissat B."/>
            <person name="Kuo A."/>
            <person name="Liang C."/>
            <person name="Lipzen A."/>
            <person name="Lutzoni F."/>
            <person name="Magnuson J."/>
            <person name="Mondo S."/>
            <person name="Nolan M."/>
            <person name="Ohm R."/>
            <person name="Pangilinan J."/>
            <person name="Park H.-J."/>
            <person name="Ramirez L."/>
            <person name="Alfaro M."/>
            <person name="Sun H."/>
            <person name="Tritt A."/>
            <person name="Yoshinaga Y."/>
            <person name="Zwiers L.-H."/>
            <person name="Turgeon B."/>
            <person name="Goodwin S."/>
            <person name="Spatafora J."/>
            <person name="Crous P."/>
            <person name="Grigoriev I."/>
        </authorList>
    </citation>
    <scope>NUCLEOTIDE SEQUENCE</scope>
    <source>
        <strain evidence="2">CBS 279.74</strain>
    </source>
</reference>
<keyword evidence="1" id="KW-0472">Membrane</keyword>
<keyword evidence="1" id="KW-1133">Transmembrane helix</keyword>
<accession>A0A6G1K525</accession>
<keyword evidence="3" id="KW-1185">Reference proteome</keyword>
<sequence>MLSNSLKGALAVIITLSLLSFRGLSLRLVQGLSLCIVIGLNLRITQNLSIPYFLFKTLYKIILIAFYTVFALTIILEEGGSNFSFKDIKNAPKSYRSLLSLEGVKDRGIYIMSCLGLERY</sequence>
<keyword evidence="1" id="KW-0812">Transmembrane</keyword>
<dbReference type="AlphaFoldDB" id="A0A6G1K525"/>
<feature type="transmembrane region" description="Helical" evidence="1">
    <location>
        <begin position="57"/>
        <end position="76"/>
    </location>
</feature>
<dbReference type="EMBL" id="MU005772">
    <property type="protein sequence ID" value="KAF2707976.1"/>
    <property type="molecule type" value="Genomic_DNA"/>
</dbReference>